<comment type="caution">
    <text evidence="4">The sequence shown here is derived from an EMBL/GenBank/DDBJ whole genome shotgun (WGS) entry which is preliminary data.</text>
</comment>
<organism evidence="4 5">
    <name type="scientific">Candidatus Xenolissoclinum pacificiensis L6</name>
    <dbReference type="NCBI Taxonomy" id="1401685"/>
    <lineage>
        <taxon>Bacteria</taxon>
        <taxon>Pseudomonadati</taxon>
        <taxon>Pseudomonadota</taxon>
        <taxon>Alphaproteobacteria</taxon>
        <taxon>Rickettsiales</taxon>
        <taxon>Anaplasmataceae</taxon>
        <taxon>Candidatus Xenolissoclinum</taxon>
    </lineage>
</organism>
<dbReference type="InterPro" id="IPR002177">
    <property type="entry name" value="DPS_DNA-bd"/>
</dbReference>
<dbReference type="InterPro" id="IPR023188">
    <property type="entry name" value="DPS_DNA-bd_CS"/>
</dbReference>
<evidence type="ECO:0000313" key="4">
    <source>
        <dbReference type="EMBL" id="ETO91460.1"/>
    </source>
</evidence>
<dbReference type="PIRSF" id="PIRSF005900">
    <property type="entry name" value="Dps"/>
    <property type="match status" value="1"/>
</dbReference>
<dbReference type="Proteomes" id="UP000018951">
    <property type="component" value="Unassembled WGS sequence"/>
</dbReference>
<gene>
    <name evidence="4" type="ORF">P857_375</name>
</gene>
<dbReference type="InterPro" id="IPR012347">
    <property type="entry name" value="Ferritin-like"/>
</dbReference>
<dbReference type="AlphaFoldDB" id="W2V020"/>
<dbReference type="GO" id="GO:0008199">
    <property type="term" value="F:ferric iron binding"/>
    <property type="evidence" value="ECO:0007669"/>
    <property type="project" value="InterPro"/>
</dbReference>
<evidence type="ECO:0000313" key="5">
    <source>
        <dbReference type="Proteomes" id="UP000018951"/>
    </source>
</evidence>
<dbReference type="CDD" id="cd01043">
    <property type="entry name" value="DPS"/>
    <property type="match status" value="1"/>
</dbReference>
<proteinExistence type="inferred from homology"/>
<sequence>MNNKNKELINQMNNLIVDYHILYIKCHYYHWIIRGISFISLHQLFEDAYKQTLEMIDNVAERISMLDGEIHFTLQDIWNQKKIPDAQNFQDYNDIIADMVSTYGQIIALETSVMETVKKYNDEVSLDILIENQRINHKTFWIIKKHI</sequence>
<dbReference type="PANTHER" id="PTHR42932:SF1">
    <property type="entry name" value="GENERAL STRESS PROTEIN 20U"/>
    <property type="match status" value="1"/>
</dbReference>
<dbReference type="SUPFAM" id="SSF47240">
    <property type="entry name" value="Ferritin-like"/>
    <property type="match status" value="1"/>
</dbReference>
<dbReference type="Gene3D" id="1.20.1260.10">
    <property type="match status" value="1"/>
</dbReference>
<dbReference type="InterPro" id="IPR009078">
    <property type="entry name" value="Ferritin-like_SF"/>
</dbReference>
<feature type="domain" description="Ferritin/DPS" evidence="3">
    <location>
        <begin position="9"/>
        <end position="146"/>
    </location>
</feature>
<accession>W2V020</accession>
<evidence type="ECO:0000256" key="2">
    <source>
        <dbReference type="RuleBase" id="RU003875"/>
    </source>
</evidence>
<evidence type="ECO:0000259" key="3">
    <source>
        <dbReference type="Pfam" id="PF00210"/>
    </source>
</evidence>
<keyword evidence="5" id="KW-1185">Reference proteome</keyword>
<reference evidence="4 5" key="1">
    <citation type="journal article" date="2013" name="PLoS ONE">
        <title>Bacterial endosymbiosis in a chordate host: long-term co-evolution and conservation of secondary metabolism.</title>
        <authorList>
            <person name="Kwan J.C."/>
            <person name="Schmidt E.W."/>
        </authorList>
    </citation>
    <scope>NUCLEOTIDE SEQUENCE [LARGE SCALE GENOMIC DNA]</scope>
    <source>
        <strain evidence="5">L6</strain>
    </source>
</reference>
<dbReference type="InterPro" id="IPR008331">
    <property type="entry name" value="Ferritin_DPS_dom"/>
</dbReference>
<protein>
    <submittedName>
        <fullName evidence="4">Ferritin-like domain protein</fullName>
    </submittedName>
</protein>
<dbReference type="EMBL" id="AXCJ01000005">
    <property type="protein sequence ID" value="ETO91460.1"/>
    <property type="molecule type" value="Genomic_DNA"/>
</dbReference>
<dbReference type="PRINTS" id="PR01346">
    <property type="entry name" value="HELNAPAPROT"/>
</dbReference>
<dbReference type="GO" id="GO:0016722">
    <property type="term" value="F:oxidoreductase activity, acting on metal ions"/>
    <property type="evidence" value="ECO:0007669"/>
    <property type="project" value="InterPro"/>
</dbReference>
<dbReference type="PANTHER" id="PTHR42932">
    <property type="entry name" value="GENERAL STRESS PROTEIN 20U"/>
    <property type="match status" value="1"/>
</dbReference>
<name>W2V020_9RICK</name>
<comment type="similarity">
    <text evidence="1 2">Belongs to the Dps family.</text>
</comment>
<evidence type="ECO:0000256" key="1">
    <source>
        <dbReference type="ARBA" id="ARBA00009497"/>
    </source>
</evidence>
<dbReference type="PROSITE" id="PS00818">
    <property type="entry name" value="DPS_1"/>
    <property type="match status" value="1"/>
</dbReference>
<dbReference type="STRING" id="1401685.P857_375"/>
<dbReference type="Pfam" id="PF00210">
    <property type="entry name" value="Ferritin"/>
    <property type="match status" value="1"/>
</dbReference>